<name>A0ABD3QV10_9STRA</name>
<dbReference type="AlphaFoldDB" id="A0ABD3QV10"/>
<sequence length="352" mass="38441">MMMNCVLMGDARCLLILAGKKTSAGTSSRRESFKSSNFKRETSRAPAVNFDETLPSQPSRPASFSRLPLEFFIAMKLIIVFLSSLSMTSAFTTPSATSRHAATITSKSALSPFEQPRRNRGNIAVEMATSGDGEGGGTKKRRKRKDGKQFTSNTDANPETTTAANDAVEDTTVPIQPKQNTVVMQVRDIRDVLSGVESAPSSSREEVLQDDEEWEYYEEDEEDSKASNPDRTKMGRTQDDSMEQLLADARRMRASTAGTGDDGVQSTNEKGKAMSDTFFEVVSTIVTIDFFVVIALLVWFLAGIFCSSVLKNDAVQIAFNMNFERVTQPALGILMIGSVAGALGKKDDEEEG</sequence>
<protein>
    <submittedName>
        <fullName evidence="3">Uncharacterized protein</fullName>
    </submittedName>
</protein>
<dbReference type="Proteomes" id="UP001516023">
    <property type="component" value="Unassembled WGS sequence"/>
</dbReference>
<comment type="caution">
    <text evidence="3">The sequence shown here is derived from an EMBL/GenBank/DDBJ whole genome shotgun (WGS) entry which is preliminary data.</text>
</comment>
<evidence type="ECO:0000313" key="4">
    <source>
        <dbReference type="Proteomes" id="UP001516023"/>
    </source>
</evidence>
<keyword evidence="2" id="KW-0812">Transmembrane</keyword>
<proteinExistence type="predicted"/>
<keyword evidence="2" id="KW-0472">Membrane</keyword>
<feature type="region of interest" description="Disordered" evidence="1">
    <location>
        <begin position="194"/>
        <end position="240"/>
    </location>
</feature>
<feature type="compositionally biased region" description="Acidic residues" evidence="1">
    <location>
        <begin position="208"/>
        <end position="223"/>
    </location>
</feature>
<feature type="compositionally biased region" description="Basic and acidic residues" evidence="1">
    <location>
        <begin position="224"/>
        <end position="239"/>
    </location>
</feature>
<feature type="transmembrane region" description="Helical" evidence="2">
    <location>
        <begin position="278"/>
        <end position="302"/>
    </location>
</feature>
<evidence type="ECO:0000256" key="2">
    <source>
        <dbReference type="SAM" id="Phobius"/>
    </source>
</evidence>
<keyword evidence="4" id="KW-1185">Reference proteome</keyword>
<gene>
    <name evidence="3" type="ORF">HJC23_003968</name>
</gene>
<feature type="region of interest" description="Disordered" evidence="1">
    <location>
        <begin position="107"/>
        <end position="171"/>
    </location>
</feature>
<evidence type="ECO:0000313" key="3">
    <source>
        <dbReference type="EMBL" id="KAL3803806.1"/>
    </source>
</evidence>
<reference evidence="3 4" key="1">
    <citation type="journal article" date="2020" name="G3 (Bethesda)">
        <title>Improved Reference Genome for Cyclotella cryptica CCMP332, a Model for Cell Wall Morphogenesis, Salinity Adaptation, and Lipid Production in Diatoms (Bacillariophyta).</title>
        <authorList>
            <person name="Roberts W.R."/>
            <person name="Downey K.M."/>
            <person name="Ruck E.C."/>
            <person name="Traller J.C."/>
            <person name="Alverson A.J."/>
        </authorList>
    </citation>
    <scope>NUCLEOTIDE SEQUENCE [LARGE SCALE GENOMIC DNA]</scope>
    <source>
        <strain evidence="3 4">CCMP332</strain>
    </source>
</reference>
<evidence type="ECO:0000256" key="1">
    <source>
        <dbReference type="SAM" id="MobiDB-lite"/>
    </source>
</evidence>
<feature type="compositionally biased region" description="Polar residues" evidence="1">
    <location>
        <begin position="149"/>
        <end position="164"/>
    </location>
</feature>
<keyword evidence="2" id="KW-1133">Transmembrane helix</keyword>
<organism evidence="3 4">
    <name type="scientific">Cyclotella cryptica</name>
    <dbReference type="NCBI Taxonomy" id="29204"/>
    <lineage>
        <taxon>Eukaryota</taxon>
        <taxon>Sar</taxon>
        <taxon>Stramenopiles</taxon>
        <taxon>Ochrophyta</taxon>
        <taxon>Bacillariophyta</taxon>
        <taxon>Coscinodiscophyceae</taxon>
        <taxon>Thalassiosirophycidae</taxon>
        <taxon>Stephanodiscales</taxon>
        <taxon>Stephanodiscaceae</taxon>
        <taxon>Cyclotella</taxon>
    </lineage>
</organism>
<dbReference type="EMBL" id="JABMIG020000011">
    <property type="protein sequence ID" value="KAL3803806.1"/>
    <property type="molecule type" value="Genomic_DNA"/>
</dbReference>
<accession>A0ABD3QV10</accession>